<accession>A0AA47P164</accession>
<dbReference type="FunFam" id="3.30.420.10:FF:000063">
    <property type="entry name" value="Retrovirus-related Pol polyprotein from transposon 297-like Protein"/>
    <property type="match status" value="1"/>
</dbReference>
<protein>
    <recommendedName>
        <fullName evidence="3">Gypsy retrotransposon integrase-like protein 1</fullName>
        <ecNumber evidence="2">3.1.26.4</ecNumber>
    </recommendedName>
</protein>
<dbReference type="InterPro" id="IPR043502">
    <property type="entry name" value="DNA/RNA_pol_sf"/>
</dbReference>
<dbReference type="Pfam" id="PF17921">
    <property type="entry name" value="Integrase_H2C2"/>
    <property type="match status" value="1"/>
</dbReference>
<evidence type="ECO:0000256" key="1">
    <source>
        <dbReference type="ARBA" id="ARBA00010879"/>
    </source>
</evidence>
<evidence type="ECO:0000313" key="5">
    <source>
        <dbReference type="EMBL" id="KAK0144635.1"/>
    </source>
</evidence>
<dbReference type="CDD" id="cd01647">
    <property type="entry name" value="RT_LTR"/>
    <property type="match status" value="1"/>
</dbReference>
<dbReference type="InterPro" id="IPR000477">
    <property type="entry name" value="RT_dom"/>
</dbReference>
<dbReference type="PROSITE" id="PS50994">
    <property type="entry name" value="INTEGRASE"/>
    <property type="match status" value="1"/>
</dbReference>
<dbReference type="InterPro" id="IPR043128">
    <property type="entry name" value="Rev_trsase/Diguanyl_cyclase"/>
</dbReference>
<feature type="domain" description="Integrase catalytic" evidence="4">
    <location>
        <begin position="374"/>
        <end position="548"/>
    </location>
</feature>
<dbReference type="Gene3D" id="1.10.340.70">
    <property type="match status" value="1"/>
</dbReference>
<dbReference type="GO" id="GO:0003676">
    <property type="term" value="F:nucleic acid binding"/>
    <property type="evidence" value="ECO:0007669"/>
    <property type="project" value="InterPro"/>
</dbReference>
<evidence type="ECO:0000256" key="3">
    <source>
        <dbReference type="ARBA" id="ARBA00039658"/>
    </source>
</evidence>
<reference evidence="5" key="1">
    <citation type="journal article" date="2023" name="Front. Mar. Sci.">
        <title>A new Merluccius polli reference genome to investigate the effects of global change in West African waters.</title>
        <authorList>
            <person name="Mateo J.L."/>
            <person name="Blanco-Fernandez C."/>
            <person name="Garcia-Vazquez E."/>
            <person name="Machado-Schiaffino G."/>
        </authorList>
    </citation>
    <scope>NUCLEOTIDE SEQUENCE</scope>
    <source>
        <strain evidence="5">C29</strain>
        <tissue evidence="5">Fin</tissue>
    </source>
</reference>
<comment type="caution">
    <text evidence="5">The sequence shown here is derived from an EMBL/GenBank/DDBJ whole genome shotgun (WGS) entry which is preliminary data.</text>
</comment>
<dbReference type="FunFam" id="1.10.340.70:FF:000004">
    <property type="entry name" value="Retrovirus-related Pol polyprotein from transposon 297-like Protein"/>
    <property type="match status" value="1"/>
</dbReference>
<dbReference type="PANTHER" id="PTHR37984:SF8">
    <property type="entry name" value="CCHC-TYPE DOMAIN-CONTAINING PROTEIN"/>
    <property type="match status" value="1"/>
</dbReference>
<gene>
    <name evidence="5" type="ORF">N1851_016977</name>
</gene>
<organism evidence="5 6">
    <name type="scientific">Merluccius polli</name>
    <name type="common">Benguela hake</name>
    <name type="synonym">Merluccius cadenati</name>
    <dbReference type="NCBI Taxonomy" id="89951"/>
    <lineage>
        <taxon>Eukaryota</taxon>
        <taxon>Metazoa</taxon>
        <taxon>Chordata</taxon>
        <taxon>Craniata</taxon>
        <taxon>Vertebrata</taxon>
        <taxon>Euteleostomi</taxon>
        <taxon>Actinopterygii</taxon>
        <taxon>Neopterygii</taxon>
        <taxon>Teleostei</taxon>
        <taxon>Neoteleostei</taxon>
        <taxon>Acanthomorphata</taxon>
        <taxon>Zeiogadaria</taxon>
        <taxon>Gadariae</taxon>
        <taxon>Gadiformes</taxon>
        <taxon>Gadoidei</taxon>
        <taxon>Merlucciidae</taxon>
        <taxon>Merluccius</taxon>
    </lineage>
</organism>
<dbReference type="Gene3D" id="3.30.70.270">
    <property type="match status" value="1"/>
</dbReference>
<dbReference type="EC" id="3.1.26.4" evidence="2"/>
<dbReference type="PANTHER" id="PTHR37984">
    <property type="entry name" value="PROTEIN CBG26694"/>
    <property type="match status" value="1"/>
</dbReference>
<dbReference type="InterPro" id="IPR036397">
    <property type="entry name" value="RNaseH_sf"/>
</dbReference>
<dbReference type="Gene3D" id="3.10.10.10">
    <property type="entry name" value="HIV Type 1 Reverse Transcriptase, subunit A, domain 1"/>
    <property type="match status" value="1"/>
</dbReference>
<dbReference type="InterPro" id="IPR012337">
    <property type="entry name" value="RNaseH-like_sf"/>
</dbReference>
<dbReference type="GO" id="GO:0015074">
    <property type="term" value="P:DNA integration"/>
    <property type="evidence" value="ECO:0007669"/>
    <property type="project" value="InterPro"/>
</dbReference>
<dbReference type="InterPro" id="IPR050951">
    <property type="entry name" value="Retrovirus_Pol_polyprotein"/>
</dbReference>
<dbReference type="SUPFAM" id="SSF56672">
    <property type="entry name" value="DNA/RNA polymerases"/>
    <property type="match status" value="1"/>
</dbReference>
<dbReference type="SUPFAM" id="SSF53098">
    <property type="entry name" value="Ribonuclease H-like"/>
    <property type="match status" value="1"/>
</dbReference>
<dbReference type="Pfam" id="PF00078">
    <property type="entry name" value="RVT_1"/>
    <property type="match status" value="1"/>
</dbReference>
<dbReference type="EMBL" id="JAOPHQ010003127">
    <property type="protein sequence ID" value="KAK0144635.1"/>
    <property type="molecule type" value="Genomic_DNA"/>
</dbReference>
<comment type="similarity">
    <text evidence="1">Belongs to the beta type-B retroviral polymerase family. HERV class-II K(HML-2) pol subfamily.</text>
</comment>
<dbReference type="AlphaFoldDB" id="A0AA47P164"/>
<evidence type="ECO:0000256" key="2">
    <source>
        <dbReference type="ARBA" id="ARBA00012180"/>
    </source>
</evidence>
<dbReference type="Proteomes" id="UP001174136">
    <property type="component" value="Unassembled WGS sequence"/>
</dbReference>
<dbReference type="InterPro" id="IPR001584">
    <property type="entry name" value="Integrase_cat-core"/>
</dbReference>
<proteinExistence type="inferred from homology"/>
<dbReference type="GO" id="GO:0004523">
    <property type="term" value="F:RNA-DNA hybrid ribonuclease activity"/>
    <property type="evidence" value="ECO:0007669"/>
    <property type="project" value="UniProtKB-EC"/>
</dbReference>
<keyword evidence="6" id="KW-1185">Reference proteome</keyword>
<dbReference type="InterPro" id="IPR041588">
    <property type="entry name" value="Integrase_H2C2"/>
</dbReference>
<name>A0AA47P164_MERPO</name>
<evidence type="ECO:0000259" key="4">
    <source>
        <dbReference type="PROSITE" id="PS50994"/>
    </source>
</evidence>
<evidence type="ECO:0000313" key="6">
    <source>
        <dbReference type="Proteomes" id="UP001174136"/>
    </source>
</evidence>
<dbReference type="Gene3D" id="3.30.420.10">
    <property type="entry name" value="Ribonuclease H-like superfamily/Ribonuclease H"/>
    <property type="match status" value="1"/>
</dbReference>
<sequence length="634" mass="72695">MSVKPILGLQACQRLNLVKRVFVVSSQPANDHDSLMEEYSDCFEGLGCLPGENKIQVDENVPPVVHPCRKIPFKLRGKLTEELTRMEKLGVIKKIDEPTSWVSSLVAVEKPNGKLRTCLDPRDLKAIKHEHFKLPTREEIMAQFAGAKWFSKLDASSGFWQMKLDEESSKLCTFNTPEGRYRFLRLPYGILSAPERMMIRLQKYDVTMNYTPGKYMFAADTLSRAVDKNERTDETGNAQIKAYVDMIVSSLPVSEERREQIIKETEKEQTMRTLKETILRGWPEQRQTCPAAIQDYWMCRTELTVVDGIIYKGNKFVIPPAMRKEMLQKIHEGHLGEEKCKRRAREVMYWPRMNTDISHTTASCEVCLTYRPKQQAEPLMPHQVGVDLFDCNGKNHIVVTDYYSNYPEVATLQSTTSRAVIAFLKTVYARHGVPNELFSNNGPQFSSCEFEAFAKEGFRKKGFNHHTSSPNYPRSNGLAESSVKIIKGIMKKADDGNEDFHKSLLIYRSAPLQNGLSPAQMLMGRCIRTNLPMHENLLKPKGAVKVRQAKEEEKVKQKKRHDKSAKQLPYLKPGDRVRLLDYSKGMWTQQGLVQQEVAPRSYLIQTDRGSALRRNRVDIRLQLTAPRLSHSHQR</sequence>